<feature type="compositionally biased region" description="Polar residues" evidence="9">
    <location>
        <begin position="53"/>
        <end position="70"/>
    </location>
</feature>
<feature type="region of interest" description="Disordered" evidence="9">
    <location>
        <begin position="1"/>
        <end position="29"/>
    </location>
</feature>
<keyword evidence="7" id="KW-0342">GTP-binding</keyword>
<keyword evidence="12" id="KW-1185">Reference proteome</keyword>
<dbReference type="Pfam" id="PF00009">
    <property type="entry name" value="GTP_EFTU"/>
    <property type="match status" value="1"/>
</dbReference>
<dbReference type="InterPro" id="IPR009000">
    <property type="entry name" value="Transl_B-barrel_sf"/>
</dbReference>
<keyword evidence="5" id="KW-0378">Hydrolase</keyword>
<comment type="caution">
    <text evidence="11">The sequence shown here is derived from an EMBL/GenBank/DDBJ whole genome shotgun (WGS) entry which is preliminary data.</text>
</comment>
<dbReference type="FunFam" id="2.40.30.10:FF:000144">
    <property type="entry name" value="Eukaryotic release factor 3, putative"/>
    <property type="match status" value="1"/>
</dbReference>
<dbReference type="GO" id="GO:0006412">
    <property type="term" value="P:translation"/>
    <property type="evidence" value="ECO:0007669"/>
    <property type="project" value="UniProtKB-KW"/>
</dbReference>
<dbReference type="SUPFAM" id="SSF50465">
    <property type="entry name" value="EF-Tu/eEF-1alpha/eIF2-gamma C-terminal domain"/>
    <property type="match status" value="1"/>
</dbReference>
<comment type="similarity">
    <text evidence="2">Belongs to the TRAFAC class translation factor GTPase superfamily. Classic translation factor GTPase family. EF-Tu/EF-1A subfamily.</text>
</comment>
<feature type="compositionally biased region" description="Polar residues" evidence="9">
    <location>
        <begin position="187"/>
        <end position="198"/>
    </location>
</feature>
<dbReference type="EMBL" id="JAFJZO010000011">
    <property type="protein sequence ID" value="KAG5510161.1"/>
    <property type="molecule type" value="Genomic_DNA"/>
</dbReference>
<evidence type="ECO:0000256" key="6">
    <source>
        <dbReference type="ARBA" id="ARBA00022917"/>
    </source>
</evidence>
<dbReference type="RefSeq" id="XP_067759010.1">
    <property type="nucleotide sequence ID" value="XM_067903001.1"/>
</dbReference>
<dbReference type="PRINTS" id="PR00315">
    <property type="entry name" value="ELONGATNFCT"/>
</dbReference>
<feature type="compositionally biased region" description="Polar residues" evidence="9">
    <location>
        <begin position="1"/>
        <end position="13"/>
    </location>
</feature>
<evidence type="ECO:0000259" key="10">
    <source>
        <dbReference type="PROSITE" id="PS51722"/>
    </source>
</evidence>
<evidence type="ECO:0000256" key="5">
    <source>
        <dbReference type="ARBA" id="ARBA00022801"/>
    </source>
</evidence>
<dbReference type="AlphaFoldDB" id="A0A836IXI4"/>
<organism evidence="11 12">
    <name type="scientific">Porcisia hertigi</name>
    <dbReference type="NCBI Taxonomy" id="2761500"/>
    <lineage>
        <taxon>Eukaryota</taxon>
        <taxon>Discoba</taxon>
        <taxon>Euglenozoa</taxon>
        <taxon>Kinetoplastea</taxon>
        <taxon>Metakinetoplastina</taxon>
        <taxon>Trypanosomatida</taxon>
        <taxon>Trypanosomatidae</taxon>
        <taxon>Leishmaniinae</taxon>
        <taxon>Porcisia</taxon>
    </lineage>
</organism>
<keyword evidence="6" id="KW-0648">Protein biosynthesis</keyword>
<dbReference type="PANTHER" id="PTHR23115">
    <property type="entry name" value="TRANSLATION FACTOR"/>
    <property type="match status" value="1"/>
</dbReference>
<feature type="compositionally biased region" description="Basic residues" evidence="9">
    <location>
        <begin position="89"/>
        <end position="99"/>
    </location>
</feature>
<comment type="subcellular location">
    <subcellularLocation>
        <location evidence="1">Cytoplasm</location>
    </subcellularLocation>
</comment>
<dbReference type="Gene3D" id="2.40.30.10">
    <property type="entry name" value="Translation factors"/>
    <property type="match status" value="2"/>
</dbReference>
<feature type="compositionally biased region" description="Low complexity" evidence="9">
    <location>
        <begin position="147"/>
        <end position="180"/>
    </location>
</feature>
<reference evidence="11 12" key="1">
    <citation type="submission" date="2021-02" db="EMBL/GenBank/DDBJ databases">
        <title>Porcisia hertigi Genome sequencing and assembly.</title>
        <authorList>
            <person name="Almutairi H."/>
            <person name="Gatherer D."/>
        </authorList>
    </citation>
    <scope>NUCLEOTIDE SEQUENCE [LARGE SCALE GENOMIC DNA]</scope>
    <source>
        <strain evidence="11 12">C119</strain>
    </source>
</reference>
<dbReference type="GO" id="GO:0005525">
    <property type="term" value="F:GTP binding"/>
    <property type="evidence" value="ECO:0007669"/>
    <property type="project" value="UniProtKB-KW"/>
</dbReference>
<evidence type="ECO:0000256" key="3">
    <source>
        <dbReference type="ARBA" id="ARBA00022490"/>
    </source>
</evidence>
<feature type="compositionally biased region" description="Basic and acidic residues" evidence="9">
    <location>
        <begin position="239"/>
        <end position="253"/>
    </location>
</feature>
<dbReference type="CDD" id="cd01883">
    <property type="entry name" value="EF1_alpha"/>
    <property type="match status" value="1"/>
</dbReference>
<feature type="compositionally biased region" description="Gly residues" evidence="9">
    <location>
        <begin position="113"/>
        <end position="146"/>
    </location>
</feature>
<dbReference type="GO" id="GO:0005737">
    <property type="term" value="C:cytoplasm"/>
    <property type="evidence" value="ECO:0007669"/>
    <property type="project" value="UniProtKB-SubCell"/>
</dbReference>
<dbReference type="SUPFAM" id="SSF52540">
    <property type="entry name" value="P-loop containing nucleoside triphosphate hydrolases"/>
    <property type="match status" value="1"/>
</dbReference>
<dbReference type="GeneID" id="94293078"/>
<dbReference type="CDD" id="cd03704">
    <property type="entry name" value="eRF3_C_III"/>
    <property type="match status" value="1"/>
</dbReference>
<proteinExistence type="inferred from homology"/>
<feature type="region of interest" description="Disordered" evidence="9">
    <location>
        <begin position="302"/>
        <end position="329"/>
    </location>
</feature>
<dbReference type="InterPro" id="IPR054696">
    <property type="entry name" value="GTP-eEF1A_C"/>
</dbReference>
<dbReference type="KEGG" id="phet:94293078"/>
<accession>A0A836IXI4</accession>
<evidence type="ECO:0000256" key="8">
    <source>
        <dbReference type="ARBA" id="ARBA00049117"/>
    </source>
</evidence>
<evidence type="ECO:0000313" key="12">
    <source>
        <dbReference type="Proteomes" id="UP000674318"/>
    </source>
</evidence>
<dbReference type="FunFam" id="3.40.50.300:FF:000204">
    <property type="entry name" value="Translation elongation factor Tu"/>
    <property type="match status" value="1"/>
</dbReference>
<evidence type="ECO:0000256" key="9">
    <source>
        <dbReference type="SAM" id="MobiDB-lite"/>
    </source>
</evidence>
<keyword evidence="3" id="KW-0963">Cytoplasm</keyword>
<dbReference type="Proteomes" id="UP000674318">
    <property type="component" value="Unassembled WGS sequence"/>
</dbReference>
<comment type="catalytic activity">
    <reaction evidence="8">
        <text>GTP + H2O = GDP + phosphate + H(+)</text>
        <dbReference type="Rhea" id="RHEA:19669"/>
        <dbReference type="ChEBI" id="CHEBI:15377"/>
        <dbReference type="ChEBI" id="CHEBI:15378"/>
        <dbReference type="ChEBI" id="CHEBI:37565"/>
        <dbReference type="ChEBI" id="CHEBI:43474"/>
        <dbReference type="ChEBI" id="CHEBI:58189"/>
    </reaction>
    <physiologicalReaction direction="left-to-right" evidence="8">
        <dbReference type="Rhea" id="RHEA:19670"/>
    </physiologicalReaction>
</comment>
<keyword evidence="4" id="KW-0547">Nucleotide-binding</keyword>
<dbReference type="OrthoDB" id="342024at2759"/>
<sequence>MTPRSSCYLTTQRHTSPPPYTHTHTHGPSSSYPVACVCFFSCCLRTNVKMSWQQPTGSDNPNAQSYTPQGNAYMGAYNPQGASGFYPQQHHHHHHHHHSGGGGGNYYHPQQGFGSGGNYPGGNYQGGNYQGGHYQGGHYPRGGYGAPQGQQQQQQQQQGGNWGNYNYQQGSGYAASQQQQPAPWERSSMSLKQQQNPVAQKPAPKASASDATKLSLGGGPAQPVVLPKKNGGTLSLGKKKQDAKEATTSKEAESMPPAPEAAVTQTSPVAGSEANVESDAGPSTVSAVESPLLGAPATISPVASTSKPFSAPPVKSMPAPTGKQDAKMTPGDLREAVKKEIARQRQQNKKVYTRDPRPHFNIVFCGHVDAGKSTISGHLLMEKGLVDQREMEKLRREAEINHREGWEYAYVMDVSEEERSKGITRETGAAYFETEKRRVTVLDAPGHKAFVPSMIGGATQADICVLVISSRTGEFETGFERGGQTREHAMLVRTCGVKQMICVINKMDEMKWNKERYDAIVGKLKPFLRQNGYDEERAKNLVFMPVAGLTGENMIKRVEPDHCDWYKGPTMMDVIDNLTLPESKTEDDVFCIPLVGAYKDDGKMHVYGKVESGSIAVGEKIQVLPTKAEAVVEGISIESTEFEKCYPGDNVHLHVRGIDEADIHGGYVATSIPTSLRAVEFFQARVVILEVKNIISAGSRVMLHIHSAQEEASFHKLLAKIDRKTNEVIEKNPACVKAGDVVIARIELDRPLVLETHKDFDKLGRFMLRDDGRTIAIGVVMRLYESTHESLAKSGQ</sequence>
<dbReference type="InterPro" id="IPR050100">
    <property type="entry name" value="TRAFAC_GTPase_members"/>
</dbReference>
<gene>
    <name evidence="11" type="ORF">JKF63_07057</name>
</gene>
<evidence type="ECO:0000313" key="11">
    <source>
        <dbReference type="EMBL" id="KAG5510161.1"/>
    </source>
</evidence>
<feature type="domain" description="Tr-type G" evidence="10">
    <location>
        <begin position="357"/>
        <end position="584"/>
    </location>
</feature>
<evidence type="ECO:0000256" key="1">
    <source>
        <dbReference type="ARBA" id="ARBA00004496"/>
    </source>
</evidence>
<dbReference type="InterPro" id="IPR027417">
    <property type="entry name" value="P-loop_NTPase"/>
</dbReference>
<dbReference type="GO" id="GO:0003924">
    <property type="term" value="F:GTPase activity"/>
    <property type="evidence" value="ECO:0007669"/>
    <property type="project" value="InterPro"/>
</dbReference>
<evidence type="ECO:0000256" key="2">
    <source>
        <dbReference type="ARBA" id="ARBA00007249"/>
    </source>
</evidence>
<protein>
    <recommendedName>
        <fullName evidence="10">Tr-type G domain-containing protein</fullName>
    </recommendedName>
</protein>
<name>A0A836IXI4_9TRYP</name>
<dbReference type="InterPro" id="IPR000795">
    <property type="entry name" value="T_Tr_GTP-bd_dom"/>
</dbReference>
<dbReference type="InterPro" id="IPR009001">
    <property type="entry name" value="Transl_elong_EF1A/Init_IF2_C"/>
</dbReference>
<evidence type="ECO:0000256" key="4">
    <source>
        <dbReference type="ARBA" id="ARBA00022741"/>
    </source>
</evidence>
<dbReference type="PROSITE" id="PS51722">
    <property type="entry name" value="G_TR_2"/>
    <property type="match status" value="1"/>
</dbReference>
<dbReference type="Pfam" id="PF22594">
    <property type="entry name" value="GTP-eEF1A_C"/>
    <property type="match status" value="1"/>
</dbReference>
<dbReference type="SUPFAM" id="SSF50447">
    <property type="entry name" value="Translation proteins"/>
    <property type="match status" value="1"/>
</dbReference>
<feature type="region of interest" description="Disordered" evidence="9">
    <location>
        <begin position="53"/>
        <end position="287"/>
    </location>
</feature>
<evidence type="ECO:0000256" key="7">
    <source>
        <dbReference type="ARBA" id="ARBA00023134"/>
    </source>
</evidence>
<dbReference type="Gene3D" id="3.40.50.300">
    <property type="entry name" value="P-loop containing nucleotide triphosphate hydrolases"/>
    <property type="match status" value="1"/>
</dbReference>
<dbReference type="FunFam" id="2.40.30.10:FF:000020">
    <property type="entry name" value="Translation elongation factor EF-1"/>
    <property type="match status" value="1"/>
</dbReference>